<evidence type="ECO:0000256" key="7">
    <source>
        <dbReference type="ARBA" id="ARBA00023136"/>
    </source>
</evidence>
<keyword evidence="3" id="KW-1003">Cell membrane</keyword>
<reference evidence="9 10" key="1">
    <citation type="submission" date="2016-10" db="EMBL/GenBank/DDBJ databases">
        <title>Complete genome sequences of three Cupriavidus strains isolated from various Malaysian environments.</title>
        <authorList>
            <person name="Abdullah A.A.-A."/>
            <person name="Shafie N.A.H."/>
            <person name="Lau N.S."/>
        </authorList>
    </citation>
    <scope>NUCLEOTIDE SEQUENCE [LARGE SCALE GENOMIC DNA]</scope>
    <source>
        <strain evidence="9 10">USMAA1020</strain>
    </source>
</reference>
<gene>
    <name evidence="9" type="ORF">BKK80_34405</name>
</gene>
<proteinExistence type="inferred from homology"/>
<organism evidence="9 10">
    <name type="scientific">Cupriavidus malaysiensis</name>
    <dbReference type="NCBI Taxonomy" id="367825"/>
    <lineage>
        <taxon>Bacteria</taxon>
        <taxon>Pseudomonadati</taxon>
        <taxon>Pseudomonadota</taxon>
        <taxon>Betaproteobacteria</taxon>
        <taxon>Burkholderiales</taxon>
        <taxon>Burkholderiaceae</taxon>
        <taxon>Cupriavidus</taxon>
    </lineage>
</organism>
<keyword evidence="10" id="KW-1185">Reference proteome</keyword>
<evidence type="ECO:0008006" key="11">
    <source>
        <dbReference type="Google" id="ProtNLM"/>
    </source>
</evidence>
<evidence type="ECO:0000313" key="10">
    <source>
        <dbReference type="Proteomes" id="UP000177515"/>
    </source>
</evidence>
<dbReference type="Pfam" id="PF04403">
    <property type="entry name" value="PqiA"/>
    <property type="match status" value="2"/>
</dbReference>
<evidence type="ECO:0000256" key="6">
    <source>
        <dbReference type="ARBA" id="ARBA00022989"/>
    </source>
</evidence>
<protein>
    <recommendedName>
        <fullName evidence="11">Paraquat-inducible protein A</fullName>
    </recommendedName>
</protein>
<keyword evidence="4" id="KW-0997">Cell inner membrane</keyword>
<evidence type="ECO:0000256" key="2">
    <source>
        <dbReference type="ARBA" id="ARBA00007555"/>
    </source>
</evidence>
<feature type="transmembrane region" description="Helical" evidence="8">
    <location>
        <begin position="74"/>
        <end position="102"/>
    </location>
</feature>
<evidence type="ECO:0000256" key="1">
    <source>
        <dbReference type="ARBA" id="ARBA00004429"/>
    </source>
</evidence>
<feature type="transmembrane region" description="Helical" evidence="8">
    <location>
        <begin position="27"/>
        <end position="47"/>
    </location>
</feature>
<dbReference type="PANTHER" id="PTHR30462:SF3">
    <property type="entry name" value="INTERMEMBRANE TRANSPORT PROTEIN PQIA"/>
    <property type="match status" value="1"/>
</dbReference>
<feature type="transmembrane region" description="Helical" evidence="8">
    <location>
        <begin position="150"/>
        <end position="168"/>
    </location>
</feature>
<sequence length="421" mass="46072">METGERAICRRCGAELYRDSTRAYRRLLPLVVTAVVLLLISNMYPIVAMDLKGTRMETTLWGAIQVLYTDDMPLVALLVFATTLLLPLAELLMMGFLLVPMARHRKPRAFHRIARAILLTRPWGMIEVFMIGVLVTLVKLSTVAQVLPGVALWSFGALVAVLAAILSFPPCDLWHHLAPPRCARDGQGASRPPGYRVMSAHRPHHPTATAQGLLACHACALLSPMALAGAPCPRCGAVLHRRKPASMTRAWAFLLSAYLLYIPANLLPIMVTQSIFGTQHDTILSGVVYLWLSGSHLLSLVVLIASVVVPLLKMMILTLLLLTVRRRSTWRIREQTRLYALVEVIGRWSMLDIFVVALLASLVRAGALATITPGAGALAFAAVVVLTMLASLSFDPRLLWDTFDSPPHSLDSSQADHAGTH</sequence>
<evidence type="ECO:0000256" key="4">
    <source>
        <dbReference type="ARBA" id="ARBA00022519"/>
    </source>
</evidence>
<feature type="transmembrane region" description="Helical" evidence="8">
    <location>
        <begin position="123"/>
        <end position="144"/>
    </location>
</feature>
<dbReference type="Proteomes" id="UP000177515">
    <property type="component" value="Chromosome 2"/>
</dbReference>
<evidence type="ECO:0000313" key="9">
    <source>
        <dbReference type="EMBL" id="AOZ10628.1"/>
    </source>
</evidence>
<keyword evidence="6 8" id="KW-1133">Transmembrane helix</keyword>
<dbReference type="InterPro" id="IPR051800">
    <property type="entry name" value="PqiA-PqiB_transport"/>
</dbReference>
<name>A0ABM6FFC7_9BURK</name>
<comment type="similarity">
    <text evidence="2">Belongs to the PqiA family.</text>
</comment>
<evidence type="ECO:0000256" key="5">
    <source>
        <dbReference type="ARBA" id="ARBA00022692"/>
    </source>
</evidence>
<dbReference type="EMBL" id="CP017755">
    <property type="protein sequence ID" value="AOZ10628.1"/>
    <property type="molecule type" value="Genomic_DNA"/>
</dbReference>
<dbReference type="InterPro" id="IPR005219">
    <property type="entry name" value="PqiA-like_proteobact"/>
</dbReference>
<evidence type="ECO:0000256" key="8">
    <source>
        <dbReference type="SAM" id="Phobius"/>
    </source>
</evidence>
<keyword evidence="5 8" id="KW-0812">Transmembrane</keyword>
<dbReference type="NCBIfam" id="TIGR00155">
    <property type="entry name" value="pqiA_fam"/>
    <property type="match status" value="1"/>
</dbReference>
<feature type="transmembrane region" description="Helical" evidence="8">
    <location>
        <begin position="250"/>
        <end position="276"/>
    </location>
</feature>
<feature type="transmembrane region" description="Helical" evidence="8">
    <location>
        <begin position="345"/>
        <end position="363"/>
    </location>
</feature>
<evidence type="ECO:0000256" key="3">
    <source>
        <dbReference type="ARBA" id="ARBA00022475"/>
    </source>
</evidence>
<comment type="subcellular location">
    <subcellularLocation>
        <location evidence="1">Cell inner membrane</location>
        <topology evidence="1">Multi-pass membrane protein</topology>
    </subcellularLocation>
</comment>
<feature type="transmembrane region" description="Helical" evidence="8">
    <location>
        <begin position="296"/>
        <end position="324"/>
    </location>
</feature>
<feature type="transmembrane region" description="Helical" evidence="8">
    <location>
        <begin position="375"/>
        <end position="394"/>
    </location>
</feature>
<dbReference type="InterPro" id="IPR007498">
    <property type="entry name" value="PqiA-like"/>
</dbReference>
<accession>A0ABM6FFC7</accession>
<keyword evidence="7 8" id="KW-0472">Membrane</keyword>
<dbReference type="PANTHER" id="PTHR30462">
    <property type="entry name" value="INTERMEMBRANE TRANSPORT PROTEIN PQIB-RELATED"/>
    <property type="match status" value="1"/>
</dbReference>